<keyword evidence="4 8" id="KW-0378">Hydrolase</keyword>
<gene>
    <name evidence="9" type="ORF">AM592_12660</name>
</gene>
<dbReference type="RefSeq" id="WP_053604125.1">
    <property type="nucleotide sequence ID" value="NZ_CP012600.1"/>
</dbReference>
<dbReference type="GO" id="GO:0008233">
    <property type="term" value="F:peptidase activity"/>
    <property type="evidence" value="ECO:0007669"/>
    <property type="project" value="UniProtKB-KW"/>
</dbReference>
<keyword evidence="10" id="KW-1185">Reference proteome</keyword>
<dbReference type="GO" id="GO:0106300">
    <property type="term" value="P:protein-DNA covalent cross-linking repair"/>
    <property type="evidence" value="ECO:0007669"/>
    <property type="project" value="InterPro"/>
</dbReference>
<keyword evidence="7" id="KW-0456">Lyase</keyword>
<keyword evidence="3" id="KW-0227">DNA damage</keyword>
<keyword evidence="6" id="KW-0238">DNA-binding</keyword>
<evidence type="ECO:0000256" key="8">
    <source>
        <dbReference type="RuleBase" id="RU364100"/>
    </source>
</evidence>
<dbReference type="InterPro" id="IPR003738">
    <property type="entry name" value="SRAP"/>
</dbReference>
<evidence type="ECO:0000256" key="4">
    <source>
        <dbReference type="ARBA" id="ARBA00022801"/>
    </source>
</evidence>
<organism evidence="9 10">
    <name type="scientific">Bacillus gobiensis</name>
    <dbReference type="NCBI Taxonomy" id="1441095"/>
    <lineage>
        <taxon>Bacteria</taxon>
        <taxon>Bacillati</taxon>
        <taxon>Bacillota</taxon>
        <taxon>Bacilli</taxon>
        <taxon>Bacillales</taxon>
        <taxon>Bacillaceae</taxon>
        <taxon>Bacillus</taxon>
    </lineage>
</organism>
<dbReference type="Gene3D" id="3.90.1680.10">
    <property type="entry name" value="SOS response associated peptidase-like"/>
    <property type="match status" value="1"/>
</dbReference>
<dbReference type="PANTHER" id="PTHR13604">
    <property type="entry name" value="DC12-RELATED"/>
    <property type="match status" value="1"/>
</dbReference>
<dbReference type="GO" id="GO:0003697">
    <property type="term" value="F:single-stranded DNA binding"/>
    <property type="evidence" value="ECO:0007669"/>
    <property type="project" value="InterPro"/>
</dbReference>
<reference evidence="10" key="1">
    <citation type="submission" date="2015-08" db="EMBL/GenBank/DDBJ databases">
        <title>Genome sequencing project for genomic taxonomy and phylogenomics of Bacillus-like bacteria.</title>
        <authorList>
            <person name="Liu B."/>
            <person name="Wang J."/>
            <person name="Zhu Y."/>
            <person name="Liu G."/>
            <person name="Chen Q."/>
            <person name="Chen Z."/>
            <person name="Lan J."/>
            <person name="Che J."/>
            <person name="Ge C."/>
            <person name="Shi H."/>
            <person name="Pan Z."/>
            <person name="Liu X."/>
        </authorList>
    </citation>
    <scope>NUCLEOTIDE SEQUENCE [LARGE SCALE GENOMIC DNA]</scope>
    <source>
        <strain evidence="10">FJAT-4402</strain>
    </source>
</reference>
<dbReference type="PATRIC" id="fig|1441095.3.peg.2778"/>
<sequence>MCGRFTLYSDFDDILNRFDIELSNLEYDYVQSYNIAPSQQILSVINDGSKNRLGHLRWGLLPPWSKDEKIGYKMINARSETLAQKPSFKKPLQSKRCIIPADSFYEWKRIDSKTKLPMRIKLRSAKLFSFAGLWEKWNSPKGEMIYSCTIITTNSNDLMSPIHDRMPVILTPETEAQWLNPKIKNIEDLQKLLVPYEAKDMEAFQVSSEVNSPKNNSPELIDAI</sequence>
<dbReference type="EC" id="3.4.-.-" evidence="8"/>
<dbReference type="AlphaFoldDB" id="A0A0M5JLV0"/>
<dbReference type="GO" id="GO:0006508">
    <property type="term" value="P:proteolysis"/>
    <property type="evidence" value="ECO:0007669"/>
    <property type="project" value="UniProtKB-KW"/>
</dbReference>
<dbReference type="GO" id="GO:0016829">
    <property type="term" value="F:lyase activity"/>
    <property type="evidence" value="ECO:0007669"/>
    <property type="project" value="UniProtKB-KW"/>
</dbReference>
<proteinExistence type="inferred from homology"/>
<dbReference type="InterPro" id="IPR036590">
    <property type="entry name" value="SRAP-like"/>
</dbReference>
<evidence type="ECO:0000256" key="6">
    <source>
        <dbReference type="ARBA" id="ARBA00023125"/>
    </source>
</evidence>
<keyword evidence="5" id="KW-0190">Covalent protein-DNA linkage</keyword>
<protein>
    <recommendedName>
        <fullName evidence="8">Abasic site processing protein</fullName>
        <ecNumber evidence="8">3.4.-.-</ecNumber>
    </recommendedName>
</protein>
<evidence type="ECO:0000313" key="10">
    <source>
        <dbReference type="Proteomes" id="UP000067625"/>
    </source>
</evidence>
<dbReference type="PANTHER" id="PTHR13604:SF0">
    <property type="entry name" value="ABASIC SITE PROCESSING PROTEIN HMCES"/>
    <property type="match status" value="1"/>
</dbReference>
<evidence type="ECO:0000256" key="5">
    <source>
        <dbReference type="ARBA" id="ARBA00023124"/>
    </source>
</evidence>
<dbReference type="SUPFAM" id="SSF143081">
    <property type="entry name" value="BB1717-like"/>
    <property type="match status" value="1"/>
</dbReference>
<keyword evidence="2 8" id="KW-0645">Protease</keyword>
<comment type="similarity">
    <text evidence="1 8">Belongs to the SOS response-associated peptidase family.</text>
</comment>
<evidence type="ECO:0000256" key="1">
    <source>
        <dbReference type="ARBA" id="ARBA00008136"/>
    </source>
</evidence>
<evidence type="ECO:0000256" key="3">
    <source>
        <dbReference type="ARBA" id="ARBA00022763"/>
    </source>
</evidence>
<name>A0A0M5JLV0_9BACI</name>
<evidence type="ECO:0000256" key="2">
    <source>
        <dbReference type="ARBA" id="ARBA00022670"/>
    </source>
</evidence>
<accession>A0A0M5JLV0</accession>
<reference evidence="9 10" key="2">
    <citation type="journal article" date="2016" name="Int. J. Syst. Evol. Microbiol.">
        <title>Bacillus gobiensis sp. nov., isolated from a soil sample.</title>
        <authorList>
            <person name="Liu B."/>
            <person name="Liu G.H."/>
            <person name="Cetin S."/>
            <person name="Schumann P."/>
            <person name="Pan Z.Z."/>
            <person name="Chen Q.Q."/>
        </authorList>
    </citation>
    <scope>NUCLEOTIDE SEQUENCE [LARGE SCALE GENOMIC DNA]</scope>
    <source>
        <strain evidence="9 10">FJAT-4402</strain>
    </source>
</reference>
<dbReference type="EMBL" id="CP012600">
    <property type="protein sequence ID" value="ALC82339.1"/>
    <property type="molecule type" value="Genomic_DNA"/>
</dbReference>
<dbReference type="Proteomes" id="UP000067625">
    <property type="component" value="Chromosome"/>
</dbReference>
<evidence type="ECO:0000256" key="7">
    <source>
        <dbReference type="ARBA" id="ARBA00023239"/>
    </source>
</evidence>
<evidence type="ECO:0000313" key="9">
    <source>
        <dbReference type="EMBL" id="ALC82339.1"/>
    </source>
</evidence>
<dbReference type="OrthoDB" id="9782620at2"/>
<dbReference type="Pfam" id="PF02586">
    <property type="entry name" value="SRAP"/>
    <property type="match status" value="1"/>
</dbReference>